<dbReference type="OrthoDB" id="143592at2759"/>
<sequence length="452" mass="51234">MEQCNSKIGAKFLLDCGATTVYVPRSFAKKKELRTHVYTERMIKVKLGDNHVGEAVLELVKITVCLDGAPNYQCVAVVFDIPDEFDCVLGMPFFVDVRPEIDWKRRCFKMDDSVGSSAVETSTPSGECSLTIGSELHSSAVASESSRTISRDSCRAVVPETLLEGEVKVNERPADVVEKFSKREKKNAKVEAMFTLGVVDSEGVQTKYITRKKLRKFRRLPAKDQPEHDFMIALTNDTIKAIQRDVRRRDEPENVGTEKAKRFLQTDWESFKKNPAYPVIVEYKDSVFTPELPDGLPMERDIEHRINVKNPNIAMYRQQWPRMGLDELKSGNTKRVKDTALSACMAFVKCEQVEFDYVKRCIEQDTTVKCFVSVLDMFGMYLALNAGRKAKTLARNSAMQYFRQCEIGKRAEVAVIRFLCDSGVGSRGSGAVLKHLRALRRSVDLNARIERH</sequence>
<evidence type="ECO:0000313" key="2">
    <source>
        <dbReference type="Proteomes" id="UP001165121"/>
    </source>
</evidence>
<protein>
    <submittedName>
        <fullName evidence="1">Unnamed protein product</fullName>
    </submittedName>
</protein>
<name>A0A9W6XTK3_9STRA</name>
<gene>
    <name evidence="1" type="ORF">Pfra01_001723200</name>
</gene>
<dbReference type="InterPro" id="IPR021109">
    <property type="entry name" value="Peptidase_aspartic_dom_sf"/>
</dbReference>
<dbReference type="CDD" id="cd00303">
    <property type="entry name" value="retropepsin_like"/>
    <property type="match status" value="1"/>
</dbReference>
<reference evidence="1" key="1">
    <citation type="submission" date="2023-04" db="EMBL/GenBank/DDBJ databases">
        <title>Phytophthora fragariaefolia NBRC 109709.</title>
        <authorList>
            <person name="Ichikawa N."/>
            <person name="Sato H."/>
            <person name="Tonouchi N."/>
        </authorList>
    </citation>
    <scope>NUCLEOTIDE SEQUENCE</scope>
    <source>
        <strain evidence="1">NBRC 109709</strain>
    </source>
</reference>
<accession>A0A9W6XTK3</accession>
<dbReference type="EMBL" id="BSXT01001993">
    <property type="protein sequence ID" value="GMF46618.1"/>
    <property type="molecule type" value="Genomic_DNA"/>
</dbReference>
<evidence type="ECO:0000313" key="1">
    <source>
        <dbReference type="EMBL" id="GMF46618.1"/>
    </source>
</evidence>
<dbReference type="Gene3D" id="2.40.70.10">
    <property type="entry name" value="Acid Proteases"/>
    <property type="match status" value="1"/>
</dbReference>
<organism evidence="1 2">
    <name type="scientific">Phytophthora fragariaefolia</name>
    <dbReference type="NCBI Taxonomy" id="1490495"/>
    <lineage>
        <taxon>Eukaryota</taxon>
        <taxon>Sar</taxon>
        <taxon>Stramenopiles</taxon>
        <taxon>Oomycota</taxon>
        <taxon>Peronosporomycetes</taxon>
        <taxon>Peronosporales</taxon>
        <taxon>Peronosporaceae</taxon>
        <taxon>Phytophthora</taxon>
    </lineage>
</organism>
<dbReference type="Pfam" id="PF13650">
    <property type="entry name" value="Asp_protease_2"/>
    <property type="match status" value="1"/>
</dbReference>
<keyword evidence="2" id="KW-1185">Reference proteome</keyword>
<comment type="caution">
    <text evidence="1">The sequence shown here is derived from an EMBL/GenBank/DDBJ whole genome shotgun (WGS) entry which is preliminary data.</text>
</comment>
<proteinExistence type="predicted"/>
<dbReference type="Proteomes" id="UP001165121">
    <property type="component" value="Unassembled WGS sequence"/>
</dbReference>
<dbReference type="AlphaFoldDB" id="A0A9W6XTK3"/>